<dbReference type="SMART" id="SM00028">
    <property type="entry name" value="TPR"/>
    <property type="match status" value="4"/>
</dbReference>
<keyword evidence="4" id="KW-0732">Signal</keyword>
<dbReference type="InterPro" id="IPR019734">
    <property type="entry name" value="TPR_rpt"/>
</dbReference>
<dbReference type="Pfam" id="PF13414">
    <property type="entry name" value="TPR_11"/>
    <property type="match status" value="1"/>
</dbReference>
<sequence length="224" mass="25003">MRYRIVLCLVSMTVCGSAKAGEVVHPGDCLKVKTVEQRIATCTASIDIFEKLGEGIAVMAALDKNFMPALGITYETRGTAFMELRDWERAKSDLDKAIRANPNYLMSYLSRGKVELATGNFDPAIADFSKIIEVSGDVGQPETRIWRGLAWMKKNELQKSLADFSEAIALKPDYADAYFSRGMVRERLAQRTYAVLDYRTALGFVPNHRQSRAALRRLGIEPSP</sequence>
<evidence type="ECO:0000256" key="2">
    <source>
        <dbReference type="ARBA" id="ARBA00022803"/>
    </source>
</evidence>
<evidence type="ECO:0000256" key="1">
    <source>
        <dbReference type="ARBA" id="ARBA00022737"/>
    </source>
</evidence>
<dbReference type="Pfam" id="PF13432">
    <property type="entry name" value="TPR_16"/>
    <property type="match status" value="1"/>
</dbReference>
<dbReference type="PANTHER" id="PTHR44858">
    <property type="entry name" value="TETRATRICOPEPTIDE REPEAT PROTEIN 6"/>
    <property type="match status" value="1"/>
</dbReference>
<accession>A0A2V3TTQ4</accession>
<feature type="repeat" description="TPR" evidence="3">
    <location>
        <begin position="141"/>
        <end position="174"/>
    </location>
</feature>
<evidence type="ECO:0000313" key="5">
    <source>
        <dbReference type="EMBL" id="PXW51157.1"/>
    </source>
</evidence>
<dbReference type="SUPFAM" id="SSF48452">
    <property type="entry name" value="TPR-like"/>
    <property type="match status" value="1"/>
</dbReference>
<keyword evidence="2 3" id="KW-0802">TPR repeat</keyword>
<organism evidence="5 6">
    <name type="scientific">Chelatococcus asaccharovorans</name>
    <dbReference type="NCBI Taxonomy" id="28210"/>
    <lineage>
        <taxon>Bacteria</taxon>
        <taxon>Pseudomonadati</taxon>
        <taxon>Pseudomonadota</taxon>
        <taxon>Alphaproteobacteria</taxon>
        <taxon>Hyphomicrobiales</taxon>
        <taxon>Chelatococcaceae</taxon>
        <taxon>Chelatococcus</taxon>
    </lineage>
</organism>
<dbReference type="InterPro" id="IPR050498">
    <property type="entry name" value="Ycf3"/>
</dbReference>
<feature type="signal peptide" evidence="4">
    <location>
        <begin position="1"/>
        <end position="20"/>
    </location>
</feature>
<dbReference type="PANTHER" id="PTHR44858:SF1">
    <property type="entry name" value="UDP-N-ACETYLGLUCOSAMINE--PEPTIDE N-ACETYLGLUCOSAMINYLTRANSFERASE SPINDLY-RELATED"/>
    <property type="match status" value="1"/>
</dbReference>
<dbReference type="InterPro" id="IPR011990">
    <property type="entry name" value="TPR-like_helical_dom_sf"/>
</dbReference>
<evidence type="ECO:0000256" key="3">
    <source>
        <dbReference type="PROSITE-ProRule" id="PRU00339"/>
    </source>
</evidence>
<feature type="repeat" description="TPR" evidence="3">
    <location>
        <begin position="71"/>
        <end position="104"/>
    </location>
</feature>
<dbReference type="OrthoDB" id="9814069at2"/>
<feature type="chain" id="PRO_5015971224" evidence="4">
    <location>
        <begin position="21"/>
        <end position="224"/>
    </location>
</feature>
<keyword evidence="1" id="KW-0677">Repeat</keyword>
<comment type="caution">
    <text evidence="5">The sequence shown here is derived from an EMBL/GenBank/DDBJ whole genome shotgun (WGS) entry which is preliminary data.</text>
</comment>
<dbReference type="Gene3D" id="1.25.40.10">
    <property type="entry name" value="Tetratricopeptide repeat domain"/>
    <property type="match status" value="2"/>
</dbReference>
<gene>
    <name evidence="5" type="ORF">C7450_12148</name>
</gene>
<dbReference type="AlphaFoldDB" id="A0A2V3TTQ4"/>
<evidence type="ECO:0000256" key="4">
    <source>
        <dbReference type="SAM" id="SignalP"/>
    </source>
</evidence>
<dbReference type="EMBL" id="QJJK01000021">
    <property type="protein sequence ID" value="PXW51157.1"/>
    <property type="molecule type" value="Genomic_DNA"/>
</dbReference>
<dbReference type="PROSITE" id="PS50005">
    <property type="entry name" value="TPR"/>
    <property type="match status" value="2"/>
</dbReference>
<protein>
    <submittedName>
        <fullName evidence="5">Tetratricopeptide repeat protein</fullName>
    </submittedName>
</protein>
<evidence type="ECO:0000313" key="6">
    <source>
        <dbReference type="Proteomes" id="UP000248021"/>
    </source>
</evidence>
<reference evidence="5 6" key="1">
    <citation type="submission" date="2018-05" db="EMBL/GenBank/DDBJ databases">
        <title>Genomic Encyclopedia of Type Strains, Phase IV (KMG-IV): sequencing the most valuable type-strain genomes for metagenomic binning, comparative biology and taxonomic classification.</title>
        <authorList>
            <person name="Goeker M."/>
        </authorList>
    </citation>
    <scope>NUCLEOTIDE SEQUENCE [LARGE SCALE GENOMIC DNA]</scope>
    <source>
        <strain evidence="5 6">DSM 6462</strain>
    </source>
</reference>
<dbReference type="Proteomes" id="UP000248021">
    <property type="component" value="Unassembled WGS sequence"/>
</dbReference>
<keyword evidence="6" id="KW-1185">Reference proteome</keyword>
<proteinExistence type="predicted"/>
<name>A0A2V3TTQ4_9HYPH</name>